<dbReference type="AlphaFoldDB" id="A0A448YU54"/>
<name>A0A448YU54_BRENA</name>
<dbReference type="STRING" id="13370.A0A448YU54"/>
<dbReference type="CDD" id="cd00590">
    <property type="entry name" value="RRM_SF"/>
    <property type="match status" value="2"/>
</dbReference>
<dbReference type="Pfam" id="PF00076">
    <property type="entry name" value="RRM_1"/>
    <property type="match status" value="2"/>
</dbReference>
<feature type="compositionally biased region" description="Basic and acidic residues" evidence="3">
    <location>
        <begin position="454"/>
        <end position="467"/>
    </location>
</feature>
<dbReference type="PANTHER" id="PTHR48025:SF1">
    <property type="entry name" value="RRM DOMAIN-CONTAINING PROTEIN"/>
    <property type="match status" value="1"/>
</dbReference>
<evidence type="ECO:0000256" key="2">
    <source>
        <dbReference type="PROSITE-ProRule" id="PRU00176"/>
    </source>
</evidence>
<dbReference type="InterPro" id="IPR050502">
    <property type="entry name" value="Euk_RNA-bind_prot"/>
</dbReference>
<protein>
    <submittedName>
        <fullName evidence="5">DEKNAAC105593</fullName>
    </submittedName>
</protein>
<sequence>MSAEETNSAIEVPPVETASSVSTGPEEPVVVARDEISPEENVQKEEGESNEEGAEAVEGEEGAEGAEGEEFENPEEAEQEPQDVIPERVFVGNLPYEVTEEEVRGLTPDLEIVSVEIPKKQFFNKSMSQPVIQSKGYGFITYTCAEDATSAIESIAGKKIGEREIYAKAAVPQSRSKAHYGYYNNYNDFNNYNYNYNYPGDFNRNHRPHDFRGGHSAQAFNNGDGNVGGNYRYYNRMYYPRGGYYYAPPAAVAGFYRAPYIPRSDYRNGYPGNPLGASPVDNAAGVVGEVGSDANEIEVENGNVVPVAAIPAPGVPLMTDAGVPVGPGPIGVGRPFRQPFHRQQKTKEEKLKKLEEGTPSKTTIFVGNLDRNVTVNDLREFFKDLEPQWIRVPRKTLPKYLYQKFKAQNIQIQNKGIAFIRFANEENQKSAIEKFNGVEFRGKPLNVTVAIDSVPEKEREPKQRSVEVEVENEEESEEVKHEEETSPVEVTEAADEAPEEESQ</sequence>
<accession>A0A448YU54</accession>
<evidence type="ECO:0000313" key="5">
    <source>
        <dbReference type="EMBL" id="VEU24427.1"/>
    </source>
</evidence>
<reference evidence="5 6" key="1">
    <citation type="submission" date="2018-12" db="EMBL/GenBank/DDBJ databases">
        <authorList>
            <person name="Tiukova I."/>
            <person name="Dainat J."/>
        </authorList>
    </citation>
    <scope>NUCLEOTIDE SEQUENCE [LARGE SCALE GENOMIC DNA]</scope>
</reference>
<proteinExistence type="predicted"/>
<dbReference type="SUPFAM" id="SSF54928">
    <property type="entry name" value="RNA-binding domain, RBD"/>
    <property type="match status" value="2"/>
</dbReference>
<keyword evidence="1 2" id="KW-0694">RNA-binding</keyword>
<feature type="region of interest" description="Disordered" evidence="3">
    <location>
        <begin position="454"/>
        <end position="503"/>
    </location>
</feature>
<evidence type="ECO:0000256" key="3">
    <source>
        <dbReference type="SAM" id="MobiDB-lite"/>
    </source>
</evidence>
<dbReference type="Gene3D" id="3.30.70.330">
    <property type="match status" value="2"/>
</dbReference>
<dbReference type="InterPro" id="IPR035979">
    <property type="entry name" value="RBD_domain_sf"/>
</dbReference>
<dbReference type="PROSITE" id="PS50102">
    <property type="entry name" value="RRM"/>
    <property type="match status" value="2"/>
</dbReference>
<dbReference type="OrthoDB" id="439808at2759"/>
<organism evidence="5 6">
    <name type="scientific">Brettanomyces naardenensis</name>
    <name type="common">Yeast</name>
    <dbReference type="NCBI Taxonomy" id="13370"/>
    <lineage>
        <taxon>Eukaryota</taxon>
        <taxon>Fungi</taxon>
        <taxon>Dikarya</taxon>
        <taxon>Ascomycota</taxon>
        <taxon>Saccharomycotina</taxon>
        <taxon>Pichiomycetes</taxon>
        <taxon>Pichiales</taxon>
        <taxon>Pichiaceae</taxon>
        <taxon>Brettanomyces</taxon>
    </lineage>
</organism>
<dbReference type="GO" id="GO:0003729">
    <property type="term" value="F:mRNA binding"/>
    <property type="evidence" value="ECO:0007669"/>
    <property type="project" value="TreeGrafter"/>
</dbReference>
<dbReference type="EMBL" id="CAACVR010000076">
    <property type="protein sequence ID" value="VEU24427.1"/>
    <property type="molecule type" value="Genomic_DNA"/>
</dbReference>
<keyword evidence="6" id="KW-1185">Reference proteome</keyword>
<dbReference type="InterPro" id="IPR012677">
    <property type="entry name" value="Nucleotide-bd_a/b_plait_sf"/>
</dbReference>
<dbReference type="PANTHER" id="PTHR48025">
    <property type="entry name" value="OS02G0815200 PROTEIN"/>
    <property type="match status" value="1"/>
</dbReference>
<feature type="domain" description="RRM" evidence="4">
    <location>
        <begin position="87"/>
        <end position="172"/>
    </location>
</feature>
<feature type="compositionally biased region" description="Acidic residues" evidence="3">
    <location>
        <begin position="492"/>
        <end position="503"/>
    </location>
</feature>
<feature type="region of interest" description="Disordered" evidence="3">
    <location>
        <begin position="1"/>
        <end position="84"/>
    </location>
</feature>
<feature type="compositionally biased region" description="Acidic residues" evidence="3">
    <location>
        <begin position="48"/>
        <end position="81"/>
    </location>
</feature>
<feature type="compositionally biased region" description="Acidic residues" evidence="3">
    <location>
        <begin position="468"/>
        <end position="477"/>
    </location>
</feature>
<evidence type="ECO:0000256" key="1">
    <source>
        <dbReference type="ARBA" id="ARBA00022884"/>
    </source>
</evidence>
<dbReference type="Proteomes" id="UP000290900">
    <property type="component" value="Unassembled WGS sequence"/>
</dbReference>
<feature type="domain" description="RRM" evidence="4">
    <location>
        <begin position="362"/>
        <end position="452"/>
    </location>
</feature>
<dbReference type="InParanoid" id="A0A448YU54"/>
<evidence type="ECO:0000313" key="6">
    <source>
        <dbReference type="Proteomes" id="UP000290900"/>
    </source>
</evidence>
<dbReference type="SMART" id="SM00360">
    <property type="entry name" value="RRM"/>
    <property type="match status" value="2"/>
</dbReference>
<feature type="compositionally biased region" description="Basic and acidic residues" evidence="3">
    <location>
        <begin position="32"/>
        <end position="47"/>
    </location>
</feature>
<gene>
    <name evidence="5" type="ORF">BRENAR_LOCUS5155</name>
</gene>
<dbReference type="InterPro" id="IPR000504">
    <property type="entry name" value="RRM_dom"/>
</dbReference>
<evidence type="ECO:0000259" key="4">
    <source>
        <dbReference type="PROSITE" id="PS50102"/>
    </source>
</evidence>